<feature type="coiled-coil region" evidence="1">
    <location>
        <begin position="106"/>
        <end position="137"/>
    </location>
</feature>
<dbReference type="OrthoDB" id="2942932at2"/>
<feature type="coiled-coil region" evidence="1">
    <location>
        <begin position="5"/>
        <end position="32"/>
    </location>
</feature>
<keyword evidence="3" id="KW-1185">Reference proteome</keyword>
<evidence type="ECO:0000313" key="2">
    <source>
        <dbReference type="EMBL" id="ANX11161.1"/>
    </source>
</evidence>
<evidence type="ECO:0000313" key="3">
    <source>
        <dbReference type="Proteomes" id="UP000077412"/>
    </source>
</evidence>
<dbReference type="AlphaFoldDB" id="A0A1B1Z129"/>
<organism evidence="2 3">
    <name type="scientific">Fictibacillus arsenicus</name>
    <dbReference type="NCBI Taxonomy" id="255247"/>
    <lineage>
        <taxon>Bacteria</taxon>
        <taxon>Bacillati</taxon>
        <taxon>Bacillota</taxon>
        <taxon>Bacilli</taxon>
        <taxon>Bacillales</taxon>
        <taxon>Fictibacillaceae</taxon>
        <taxon>Fictibacillus</taxon>
    </lineage>
</organism>
<sequence>MYPELNHFKQMKKEYDDAIARAQEKWQQLNKQKEWASTEYEGLLNEYGARNTKVTMEHLTEAKKSYLAAMEKEREAMDHLDELKENRDDRLSEYIKTVYTSRDRELDAAKGSMEKKIDQLERLKAEYLMMVQQIQEIHAYRISVEKETNEAVNSYHHSYEPKEILPLYPALARLEIPLSDIQYVFQKGELPGHLNKYLQFNETRSPFSIKKP</sequence>
<name>A0A1B1Z129_9BACL</name>
<dbReference type="KEGG" id="far:ABE41_004020"/>
<gene>
    <name evidence="2" type="ORF">ABE41_004020</name>
</gene>
<accession>A0A1B1Z129</accession>
<proteinExistence type="predicted"/>
<dbReference type="RefSeq" id="WP_066286756.1">
    <property type="nucleotide sequence ID" value="NZ_CP016761.1"/>
</dbReference>
<evidence type="ECO:0000256" key="1">
    <source>
        <dbReference type="SAM" id="Coils"/>
    </source>
</evidence>
<reference evidence="2 3" key="1">
    <citation type="submission" date="2016-08" db="EMBL/GenBank/DDBJ databases">
        <title>Complete genome sequence of Fictibacillus arsenicus G25-54, a strain with toxicity to nematodes and a potential arsenic-resistance activity.</title>
        <authorList>
            <person name="Zheng Z."/>
        </authorList>
    </citation>
    <scope>NUCLEOTIDE SEQUENCE [LARGE SCALE GENOMIC DNA]</scope>
    <source>
        <strain evidence="2 3">G25-54</strain>
    </source>
</reference>
<keyword evidence="1" id="KW-0175">Coiled coil</keyword>
<protein>
    <submittedName>
        <fullName evidence="2">Uncharacterized protein</fullName>
    </submittedName>
</protein>
<dbReference type="EMBL" id="CP016761">
    <property type="protein sequence ID" value="ANX11161.1"/>
    <property type="molecule type" value="Genomic_DNA"/>
</dbReference>
<dbReference type="Proteomes" id="UP000077412">
    <property type="component" value="Chromosome"/>
</dbReference>